<dbReference type="InterPro" id="IPR051404">
    <property type="entry name" value="TA_system_antitoxin"/>
</dbReference>
<gene>
    <name evidence="2" type="ORF">A3H06_01620</name>
</gene>
<evidence type="ECO:0000313" key="2">
    <source>
        <dbReference type="EMBL" id="OGY61796.1"/>
    </source>
</evidence>
<sequence>MKKQIFTVLIEKDENGTYVAEVPDLKGCYTQGDSVEEVMKNIKEVIEMCLEEQNVTPNEFIGVQKIEVNAD</sequence>
<comment type="caution">
    <text evidence="2">The sequence shown here is derived from an EMBL/GenBank/DDBJ whole genome shotgun (WGS) entry which is preliminary data.</text>
</comment>
<dbReference type="InterPro" id="IPR035069">
    <property type="entry name" value="TTHA1013/TTHA0281-like"/>
</dbReference>
<dbReference type="EMBL" id="MHJC01000009">
    <property type="protein sequence ID" value="OGY61796.1"/>
    <property type="molecule type" value="Genomic_DNA"/>
</dbReference>
<evidence type="ECO:0000313" key="3">
    <source>
        <dbReference type="Proteomes" id="UP000176976"/>
    </source>
</evidence>
<dbReference type="Gene3D" id="3.30.160.250">
    <property type="match status" value="1"/>
</dbReference>
<protein>
    <recommendedName>
        <fullName evidence="1">HicB-like antitoxin of toxin-antitoxin system domain-containing protein</fullName>
    </recommendedName>
</protein>
<reference evidence="2 3" key="1">
    <citation type="journal article" date="2016" name="Nat. Commun.">
        <title>Thousands of microbial genomes shed light on interconnected biogeochemical processes in an aquifer system.</title>
        <authorList>
            <person name="Anantharaman K."/>
            <person name="Brown C.T."/>
            <person name="Hug L.A."/>
            <person name="Sharon I."/>
            <person name="Castelle C.J."/>
            <person name="Probst A.J."/>
            <person name="Thomas B.C."/>
            <person name="Singh A."/>
            <person name="Wilkins M.J."/>
            <person name="Karaoz U."/>
            <person name="Brodie E.L."/>
            <person name="Williams K.H."/>
            <person name="Hubbard S.S."/>
            <person name="Banfield J.F."/>
        </authorList>
    </citation>
    <scope>NUCLEOTIDE SEQUENCE [LARGE SCALE GENOMIC DNA]</scope>
</reference>
<dbReference type="PANTHER" id="PTHR34504">
    <property type="entry name" value="ANTITOXIN HICB"/>
    <property type="match status" value="1"/>
</dbReference>
<dbReference type="SUPFAM" id="SSF143100">
    <property type="entry name" value="TTHA1013/TTHA0281-like"/>
    <property type="match status" value="1"/>
</dbReference>
<dbReference type="Proteomes" id="UP000176976">
    <property type="component" value="Unassembled WGS sequence"/>
</dbReference>
<organism evidence="2 3">
    <name type="scientific">Candidatus Colwellbacteria bacterium RIFCSPLOWO2_12_FULL_44_13</name>
    <dbReference type="NCBI Taxonomy" id="1797694"/>
    <lineage>
        <taxon>Bacteria</taxon>
        <taxon>Candidatus Colwelliibacteriota</taxon>
    </lineage>
</organism>
<dbReference type="InterPro" id="IPR031807">
    <property type="entry name" value="HicB-like"/>
</dbReference>
<dbReference type="Pfam" id="PF15919">
    <property type="entry name" value="HicB_lk_antitox"/>
    <property type="match status" value="1"/>
</dbReference>
<dbReference type="PANTHER" id="PTHR34504:SF4">
    <property type="entry name" value="ANTITOXIN HICB"/>
    <property type="match status" value="1"/>
</dbReference>
<accession>A0A1G1ZCI8</accession>
<feature type="domain" description="HicB-like antitoxin of toxin-antitoxin system" evidence="1">
    <location>
        <begin position="6"/>
        <end position="52"/>
    </location>
</feature>
<evidence type="ECO:0000259" key="1">
    <source>
        <dbReference type="Pfam" id="PF15919"/>
    </source>
</evidence>
<name>A0A1G1ZCI8_9BACT</name>
<proteinExistence type="predicted"/>
<dbReference type="AlphaFoldDB" id="A0A1G1ZCI8"/>